<evidence type="ECO:0000313" key="8">
    <source>
        <dbReference type="Proteomes" id="UP000503462"/>
    </source>
</evidence>
<evidence type="ECO:0008006" key="9">
    <source>
        <dbReference type="Google" id="ProtNLM"/>
    </source>
</evidence>
<dbReference type="PANTHER" id="PTHR47582:SF1">
    <property type="entry name" value="P450, PUTATIVE (EUROFUNG)-RELATED"/>
    <property type="match status" value="1"/>
</dbReference>
<keyword evidence="6" id="KW-0560">Oxidoreductase</keyword>
<evidence type="ECO:0000256" key="4">
    <source>
        <dbReference type="ARBA" id="ARBA00023004"/>
    </source>
</evidence>
<gene>
    <name evidence="7" type="ORF">AMS68_002868</name>
</gene>
<dbReference type="GO" id="GO:0016705">
    <property type="term" value="F:oxidoreductase activity, acting on paired donors, with incorporation or reduction of molecular oxygen"/>
    <property type="evidence" value="ECO:0007669"/>
    <property type="project" value="InterPro"/>
</dbReference>
<keyword evidence="5 6" id="KW-0349">Heme</keyword>
<keyword evidence="8" id="KW-1185">Reference proteome</keyword>
<dbReference type="SUPFAM" id="SSF48264">
    <property type="entry name" value="Cytochrome P450"/>
    <property type="match status" value="1"/>
</dbReference>
<comment type="cofactor">
    <cofactor evidence="1 5">
        <name>heme</name>
        <dbReference type="ChEBI" id="CHEBI:30413"/>
    </cofactor>
</comment>
<keyword evidence="6" id="KW-0503">Monooxygenase</keyword>
<dbReference type="Proteomes" id="UP000503462">
    <property type="component" value="Chromosome 2"/>
</dbReference>
<evidence type="ECO:0000256" key="6">
    <source>
        <dbReference type="RuleBase" id="RU000461"/>
    </source>
</evidence>
<dbReference type="InterPro" id="IPR002403">
    <property type="entry name" value="Cyt_P450_E_grp-IV"/>
</dbReference>
<evidence type="ECO:0000256" key="1">
    <source>
        <dbReference type="ARBA" id="ARBA00001971"/>
    </source>
</evidence>
<dbReference type="Gene3D" id="1.10.630.10">
    <property type="entry name" value="Cytochrome P450"/>
    <property type="match status" value="2"/>
</dbReference>
<proteinExistence type="inferred from homology"/>
<dbReference type="GO" id="GO:0020037">
    <property type="term" value="F:heme binding"/>
    <property type="evidence" value="ECO:0007669"/>
    <property type="project" value="InterPro"/>
</dbReference>
<feature type="binding site" description="axial binding residue" evidence="5">
    <location>
        <position position="416"/>
    </location>
    <ligand>
        <name>heme</name>
        <dbReference type="ChEBI" id="CHEBI:30413"/>
    </ligand>
    <ligandPart>
        <name>Fe</name>
        <dbReference type="ChEBI" id="CHEBI:18248"/>
    </ligandPart>
</feature>
<accession>A0A6H0XRR8</accession>
<evidence type="ECO:0000256" key="3">
    <source>
        <dbReference type="ARBA" id="ARBA00022723"/>
    </source>
</evidence>
<dbReference type="InterPro" id="IPR017972">
    <property type="entry name" value="Cyt_P450_CS"/>
</dbReference>
<keyword evidence="4 5" id="KW-0408">Iron</keyword>
<protein>
    <recommendedName>
        <fullName evidence="9">Cytochrome P450</fullName>
    </recommendedName>
</protein>
<evidence type="ECO:0000256" key="2">
    <source>
        <dbReference type="ARBA" id="ARBA00010617"/>
    </source>
</evidence>
<sequence length="487" mass="54701">MFPIATIPTFQTWPIGWAIYILTYDTVVELLRLPRDTMAYLANVLWSLLVLPQELLRTSKSSEPPYLTNGLPLLGHLWGIFTKGSGYVKMLDQKYRLPLFAMTVPGYHVYAATTPEAVRAIHKNPKTMEFTEIQKIAMRKLFYYPEEAIDTLGIHLNGDGTLKLINKPGPELDEVNEKGQVELAKQMLELNDGVVPLCLTMRRKLTLSICAALWGPDYPLLHDPHLEEDFWTWVDHFLEFADLASPRHHGVWLVMMIFSKPELLRQVRDEVAGCITADGPHHVIDTTKLKTECPILLATFRETLRHYMDFSLNRWVGDDTEVRLPSTDQIFSLKKGSIVQVASPLMQMQESIWGVDTNEFKPCRFMAKSTACPAETRTKVYGVNSRTSVPDPARPAHVTKDQKTAFSAFGGGAHVCPGRHFAFHIIAAFTAVIVSGYDIAGPDGGRLEVPETEKSLGHGIKLPHGDVDALVTRRAGYEDAEWLFSMS</sequence>
<dbReference type="PRINTS" id="PR00465">
    <property type="entry name" value="EP450IV"/>
</dbReference>
<dbReference type="EMBL" id="CP051140">
    <property type="protein sequence ID" value="QIW97350.1"/>
    <property type="molecule type" value="Genomic_DNA"/>
</dbReference>
<evidence type="ECO:0000256" key="5">
    <source>
        <dbReference type="PIRSR" id="PIRSR602403-1"/>
    </source>
</evidence>
<dbReference type="GO" id="GO:0004497">
    <property type="term" value="F:monooxygenase activity"/>
    <property type="evidence" value="ECO:0007669"/>
    <property type="project" value="UniProtKB-KW"/>
</dbReference>
<dbReference type="OrthoDB" id="3366823at2759"/>
<dbReference type="AlphaFoldDB" id="A0A6H0XRR8"/>
<evidence type="ECO:0000313" key="7">
    <source>
        <dbReference type="EMBL" id="QIW97350.1"/>
    </source>
</evidence>
<dbReference type="Pfam" id="PF00067">
    <property type="entry name" value="p450"/>
    <property type="match status" value="1"/>
</dbReference>
<comment type="similarity">
    <text evidence="2 6">Belongs to the cytochrome P450 family.</text>
</comment>
<organism evidence="7 8">
    <name type="scientific">Peltaster fructicola</name>
    <dbReference type="NCBI Taxonomy" id="286661"/>
    <lineage>
        <taxon>Eukaryota</taxon>
        <taxon>Fungi</taxon>
        <taxon>Dikarya</taxon>
        <taxon>Ascomycota</taxon>
        <taxon>Pezizomycotina</taxon>
        <taxon>Dothideomycetes</taxon>
        <taxon>Dothideomycetes incertae sedis</taxon>
        <taxon>Peltaster</taxon>
    </lineage>
</organism>
<name>A0A6H0XRR8_9PEZI</name>
<keyword evidence="3 5" id="KW-0479">Metal-binding</keyword>
<dbReference type="PROSITE" id="PS00086">
    <property type="entry name" value="CYTOCHROME_P450"/>
    <property type="match status" value="1"/>
</dbReference>
<dbReference type="GO" id="GO:0005506">
    <property type="term" value="F:iron ion binding"/>
    <property type="evidence" value="ECO:0007669"/>
    <property type="project" value="InterPro"/>
</dbReference>
<dbReference type="PANTHER" id="PTHR47582">
    <property type="entry name" value="P450, PUTATIVE (EUROFUNG)-RELATED"/>
    <property type="match status" value="1"/>
</dbReference>
<dbReference type="InterPro" id="IPR053007">
    <property type="entry name" value="CYP450_monoxygenase_sec-met"/>
</dbReference>
<dbReference type="InterPro" id="IPR001128">
    <property type="entry name" value="Cyt_P450"/>
</dbReference>
<reference evidence="7 8" key="1">
    <citation type="journal article" date="2016" name="Sci. Rep.">
        <title>Peltaster fructicola genome reveals evolution from an invasive phytopathogen to an ectophytic parasite.</title>
        <authorList>
            <person name="Xu C."/>
            <person name="Chen H."/>
            <person name="Gleason M.L."/>
            <person name="Xu J.R."/>
            <person name="Liu H."/>
            <person name="Zhang R."/>
            <person name="Sun G."/>
        </authorList>
    </citation>
    <scope>NUCLEOTIDE SEQUENCE [LARGE SCALE GENOMIC DNA]</scope>
    <source>
        <strain evidence="7 8">LNHT1506</strain>
    </source>
</reference>
<dbReference type="InterPro" id="IPR036396">
    <property type="entry name" value="Cyt_P450_sf"/>
</dbReference>